<dbReference type="PROSITE" id="PS51318">
    <property type="entry name" value="TAT"/>
    <property type="match status" value="1"/>
</dbReference>
<feature type="domain" description="GxGYxYP putative glycoside hydrolase third N-terminal" evidence="4">
    <location>
        <begin position="210"/>
        <end position="294"/>
    </location>
</feature>
<feature type="domain" description="GxGYxYP putative glycoside hydrolase first N-terminal" evidence="2">
    <location>
        <begin position="60"/>
        <end position="134"/>
    </location>
</feature>
<evidence type="ECO:0000259" key="4">
    <source>
        <dbReference type="Pfam" id="PF20958"/>
    </source>
</evidence>
<dbReference type="PANTHER" id="PTHR37321">
    <property type="entry name" value="EXPORTED PROTEIN-RELATED"/>
    <property type="match status" value="1"/>
</dbReference>
<evidence type="ECO:0000313" key="6">
    <source>
        <dbReference type="Proteomes" id="UP000579605"/>
    </source>
</evidence>
<dbReference type="Proteomes" id="UP000579605">
    <property type="component" value="Unassembled WGS sequence"/>
</dbReference>
<dbReference type="EMBL" id="JACBZH010000001">
    <property type="protein sequence ID" value="NYH89978.1"/>
    <property type="molecule type" value="Genomic_DNA"/>
</dbReference>
<organism evidence="5 6">
    <name type="scientific">Actinopolymorpha rutila</name>
    <dbReference type="NCBI Taxonomy" id="446787"/>
    <lineage>
        <taxon>Bacteria</taxon>
        <taxon>Bacillati</taxon>
        <taxon>Actinomycetota</taxon>
        <taxon>Actinomycetes</taxon>
        <taxon>Propionibacteriales</taxon>
        <taxon>Actinopolymorphaceae</taxon>
        <taxon>Actinopolymorpha</taxon>
    </lineage>
</organism>
<keyword evidence="6" id="KW-1185">Reference proteome</keyword>
<feature type="domain" description="GxGYxYP putative glycoside hydrolase C-terminal" evidence="1">
    <location>
        <begin position="316"/>
        <end position="547"/>
    </location>
</feature>
<dbReference type="Gene3D" id="3.20.20.490">
    <property type="entry name" value="GxGYxYP glycoside hydrolase, C-terminal domain"/>
    <property type="match status" value="1"/>
</dbReference>
<dbReference type="Pfam" id="PF20957">
    <property type="entry name" value="GxGYxYP_N_2nd"/>
    <property type="match status" value="1"/>
</dbReference>
<feature type="domain" description="GxGYxYP putative glycoside hydrolase second N-terminal" evidence="3">
    <location>
        <begin position="148"/>
        <end position="207"/>
    </location>
</feature>
<accession>A0A852ZDS8</accession>
<proteinExistence type="predicted"/>
<dbReference type="RefSeq" id="WP_179787611.1">
    <property type="nucleotide sequence ID" value="NZ_BAAARR010000010.1"/>
</dbReference>
<dbReference type="Pfam" id="PF16216">
    <property type="entry name" value="GxGYxYP_N"/>
    <property type="match status" value="1"/>
</dbReference>
<dbReference type="InterPro" id="IPR048309">
    <property type="entry name" value="GxGYxYP_N_3rd"/>
</dbReference>
<dbReference type="InterPro" id="IPR006311">
    <property type="entry name" value="TAT_signal"/>
</dbReference>
<name>A0A852ZDS8_9ACTN</name>
<comment type="caution">
    <text evidence="5">The sequence shown here is derived from an EMBL/GenBank/DDBJ whole genome shotgun (WGS) entry which is preliminary data.</text>
</comment>
<dbReference type="AlphaFoldDB" id="A0A852ZDS8"/>
<gene>
    <name evidence="5" type="ORF">F4554_002616</name>
</gene>
<sequence length="553" mass="60251">MTEARSGISRRQAMSRMAWAGAGVLGMGAVDLVRPRAARAAAGPRSLFPKGVRPTRLHAVTEGSLSPAERVLVATLQGQLARRRPQSGTEGTAEGVYVDVPGVGYPVWLADLADRYDVEVVEAAGAWELVDRFGAPGAGAPDQPVNRYVLYRDGDGSVNVATSVAGLVGAVAVEESLEPTARAHRMRRVLDVRGRDDRWVKNTFWNRLRHDVAVEQKPDFANQLRDYATMAGAFVFFDGNSDFRAEVVADLDPDAAVIGWGDASAGEDAFVSVSSRAGVRTIAADHARNLAPLSGITLDTVRQHPLDDVPTPAQGTHHVAFLITDGDNVQWLLGDFQSDRRWYGSPSRGSLDLGWAVAPGLVDLAPSVLRWYYDHAADGTHRDRFVVGPSGSGYLYPSRYPKADLDLHTERLAGQMRRADLGVVQILDFESMEDTSLWSSYLRHDQIEGLVYLEYSRYDAGRGRVVWVNDKPVVAPRAMLWQGLSGADETSVAATVNDAGRDPTGVDAYSLVIWHAWSKSVDDVRSVVNQLAPHVRVVTPDVLVRMMAANVHR</sequence>
<evidence type="ECO:0000259" key="2">
    <source>
        <dbReference type="Pfam" id="PF16216"/>
    </source>
</evidence>
<reference evidence="5 6" key="1">
    <citation type="submission" date="2020-07" db="EMBL/GenBank/DDBJ databases">
        <title>Sequencing the genomes of 1000 actinobacteria strains.</title>
        <authorList>
            <person name="Klenk H.-P."/>
        </authorList>
    </citation>
    <scope>NUCLEOTIDE SEQUENCE [LARGE SCALE GENOMIC DNA]</scope>
    <source>
        <strain evidence="5 6">DSM 18448</strain>
    </source>
</reference>
<evidence type="ECO:0000259" key="1">
    <source>
        <dbReference type="Pfam" id="PF14323"/>
    </source>
</evidence>
<protein>
    <recommendedName>
        <fullName evidence="7">GxGYxY sequence motif-containing protein</fullName>
    </recommendedName>
</protein>
<evidence type="ECO:0000259" key="3">
    <source>
        <dbReference type="Pfam" id="PF20957"/>
    </source>
</evidence>
<dbReference type="Pfam" id="PF14323">
    <property type="entry name" value="GxGYxYP_C"/>
    <property type="match status" value="1"/>
</dbReference>
<dbReference type="InterPro" id="IPR032626">
    <property type="entry name" value="GxGYxYP_N_1st"/>
</dbReference>
<dbReference type="InterPro" id="IPR048310">
    <property type="entry name" value="GxGYxYP_N_2nd"/>
</dbReference>
<dbReference type="Pfam" id="PF20958">
    <property type="entry name" value="GxGYxYP_N_3rd"/>
    <property type="match status" value="1"/>
</dbReference>
<dbReference type="PANTHER" id="PTHR37321:SF1">
    <property type="entry name" value="EXPORTED PROTEIN"/>
    <property type="match status" value="1"/>
</dbReference>
<evidence type="ECO:0008006" key="7">
    <source>
        <dbReference type="Google" id="ProtNLM"/>
    </source>
</evidence>
<evidence type="ECO:0000313" key="5">
    <source>
        <dbReference type="EMBL" id="NYH89978.1"/>
    </source>
</evidence>
<dbReference type="InterPro" id="IPR025832">
    <property type="entry name" value="GxGYxYP_C"/>
</dbReference>
<dbReference type="InterPro" id="IPR038410">
    <property type="entry name" value="GxGYxYP_C_sf"/>
</dbReference>